<keyword evidence="3" id="KW-1003">Cell membrane</keyword>
<reference evidence="11 12" key="1">
    <citation type="submission" date="2017-07" db="EMBL/GenBank/DDBJ databases">
        <title>A draft genome sequence of Komagataeibacter swingsii LMG 22125.</title>
        <authorList>
            <person name="Skraban J."/>
            <person name="Cleenwerck I."/>
            <person name="Vandamme P."/>
            <person name="Trcek J."/>
        </authorList>
    </citation>
    <scope>NUCLEOTIDE SEQUENCE [LARGE SCALE GENOMIC DNA]</scope>
    <source>
        <strain evidence="11 12">LMG 22125</strain>
    </source>
</reference>
<evidence type="ECO:0000256" key="7">
    <source>
        <dbReference type="ARBA" id="ARBA00023136"/>
    </source>
</evidence>
<organism evidence="11 12">
    <name type="scientific">Komagataeibacter swingsii</name>
    <dbReference type="NCBI Taxonomy" id="215220"/>
    <lineage>
        <taxon>Bacteria</taxon>
        <taxon>Pseudomonadati</taxon>
        <taxon>Pseudomonadota</taxon>
        <taxon>Alphaproteobacteria</taxon>
        <taxon>Acetobacterales</taxon>
        <taxon>Acetobacteraceae</taxon>
        <taxon>Komagataeibacter</taxon>
    </lineage>
</organism>
<feature type="transmembrane region" description="Helical" evidence="9">
    <location>
        <begin position="529"/>
        <end position="547"/>
    </location>
</feature>
<dbReference type="CDD" id="cd06582">
    <property type="entry name" value="TM_PBP1_LivH_like"/>
    <property type="match status" value="1"/>
</dbReference>
<dbReference type="GO" id="GO:0006865">
    <property type="term" value="P:amino acid transport"/>
    <property type="evidence" value="ECO:0007669"/>
    <property type="project" value="UniProtKB-KW"/>
</dbReference>
<dbReference type="InterPro" id="IPR052157">
    <property type="entry name" value="BCAA_transport_permease"/>
</dbReference>
<keyword evidence="4 9" id="KW-0812">Transmembrane</keyword>
<dbReference type="NCBIfam" id="TIGR03409">
    <property type="entry name" value="urea_trans_UrtB"/>
    <property type="match status" value="1"/>
</dbReference>
<dbReference type="InterPro" id="IPR001851">
    <property type="entry name" value="ABC_transp_permease"/>
</dbReference>
<keyword evidence="12" id="KW-1185">Reference proteome</keyword>
<evidence type="ECO:0000256" key="8">
    <source>
        <dbReference type="ARBA" id="ARBA00037998"/>
    </source>
</evidence>
<gene>
    <name evidence="11" type="primary">urtB</name>
    <name evidence="11" type="ORF">CFR76_12465</name>
</gene>
<comment type="similarity">
    <text evidence="8">Belongs to the binding-protein-dependent transport system permease family. LivHM subfamily.</text>
</comment>
<proteinExistence type="inferred from homology"/>
<evidence type="ECO:0000256" key="2">
    <source>
        <dbReference type="ARBA" id="ARBA00022448"/>
    </source>
</evidence>
<feature type="transmembrane region" description="Helical" evidence="9">
    <location>
        <begin position="272"/>
        <end position="299"/>
    </location>
</feature>
<evidence type="ECO:0000256" key="6">
    <source>
        <dbReference type="ARBA" id="ARBA00022989"/>
    </source>
</evidence>
<keyword evidence="7 9" id="KW-0472">Membrane</keyword>
<dbReference type="EMBL" id="NKUB01000018">
    <property type="protein sequence ID" value="PYD68904.1"/>
    <property type="molecule type" value="Genomic_DNA"/>
</dbReference>
<feature type="transmembrane region" description="Helical" evidence="9">
    <location>
        <begin position="462"/>
        <end position="482"/>
    </location>
</feature>
<keyword evidence="2" id="KW-0813">Transport</keyword>
<evidence type="ECO:0000313" key="12">
    <source>
        <dbReference type="Proteomes" id="UP000247371"/>
    </source>
</evidence>
<feature type="transmembrane region" description="Helical" evidence="9">
    <location>
        <begin position="414"/>
        <end position="431"/>
    </location>
</feature>
<feature type="chain" id="PRO_5016031566" evidence="10">
    <location>
        <begin position="23"/>
        <end position="564"/>
    </location>
</feature>
<dbReference type="GO" id="GO:0005886">
    <property type="term" value="C:plasma membrane"/>
    <property type="evidence" value="ECO:0007669"/>
    <property type="project" value="UniProtKB-SubCell"/>
</dbReference>
<dbReference type="PANTHER" id="PTHR11795">
    <property type="entry name" value="BRANCHED-CHAIN AMINO ACID TRANSPORT SYSTEM PERMEASE PROTEIN LIVH"/>
    <property type="match status" value="1"/>
</dbReference>
<keyword evidence="5" id="KW-0029">Amino-acid transport</keyword>
<dbReference type="GO" id="GO:0022857">
    <property type="term" value="F:transmembrane transporter activity"/>
    <property type="evidence" value="ECO:0007669"/>
    <property type="project" value="InterPro"/>
</dbReference>
<evidence type="ECO:0000313" key="11">
    <source>
        <dbReference type="EMBL" id="PYD68904.1"/>
    </source>
</evidence>
<evidence type="ECO:0000256" key="10">
    <source>
        <dbReference type="SAM" id="SignalP"/>
    </source>
</evidence>
<accession>A0A2V4RIV5</accession>
<dbReference type="Pfam" id="PF02653">
    <property type="entry name" value="BPD_transp_2"/>
    <property type="match status" value="1"/>
</dbReference>
<feature type="transmembrane region" description="Helical" evidence="9">
    <location>
        <begin position="331"/>
        <end position="351"/>
    </location>
</feature>
<protein>
    <submittedName>
        <fullName evidence="11">Urea ABC transporter permease subunit UrtB</fullName>
    </submittedName>
</protein>
<evidence type="ECO:0000256" key="5">
    <source>
        <dbReference type="ARBA" id="ARBA00022970"/>
    </source>
</evidence>
<comment type="subcellular location">
    <subcellularLocation>
        <location evidence="1">Cell membrane</location>
        <topology evidence="1">Multi-pass membrane protein</topology>
    </subcellularLocation>
</comment>
<dbReference type="InterPro" id="IPR017779">
    <property type="entry name" value="ABC_UrtB_bac"/>
</dbReference>
<feature type="signal peptide" evidence="10">
    <location>
        <begin position="1"/>
        <end position="22"/>
    </location>
</feature>
<dbReference type="RefSeq" id="WP_110557337.1">
    <property type="nucleotide sequence ID" value="NZ_NKUB01000018.1"/>
</dbReference>
<keyword evidence="6 9" id="KW-1133">Transmembrane helix</keyword>
<comment type="caution">
    <text evidence="11">The sequence shown here is derived from an EMBL/GenBank/DDBJ whole genome shotgun (WGS) entry which is preliminary data.</text>
</comment>
<evidence type="ECO:0000256" key="9">
    <source>
        <dbReference type="SAM" id="Phobius"/>
    </source>
</evidence>
<dbReference type="AlphaFoldDB" id="A0A2V4RIV5"/>
<name>A0A2V4RIV5_9PROT</name>
<keyword evidence="10" id="KW-0732">Signal</keyword>
<dbReference type="Proteomes" id="UP000247371">
    <property type="component" value="Unassembled WGS sequence"/>
</dbReference>
<evidence type="ECO:0000256" key="1">
    <source>
        <dbReference type="ARBA" id="ARBA00004651"/>
    </source>
</evidence>
<evidence type="ECO:0000256" key="4">
    <source>
        <dbReference type="ARBA" id="ARBA00022692"/>
    </source>
</evidence>
<feature type="transmembrane region" description="Helical" evidence="9">
    <location>
        <begin position="363"/>
        <end position="381"/>
    </location>
</feature>
<dbReference type="PANTHER" id="PTHR11795:SF447">
    <property type="entry name" value="ABC TRANSPORTER PERMEASE PROTEIN"/>
    <property type="match status" value="1"/>
</dbReference>
<evidence type="ECO:0000256" key="3">
    <source>
        <dbReference type="ARBA" id="ARBA00022475"/>
    </source>
</evidence>
<feature type="transmembrane region" description="Helical" evidence="9">
    <location>
        <begin position="494"/>
        <end position="517"/>
    </location>
</feature>
<sequence>MRDIRWRLALATIILTASGYMAVSPVQAQTDTPSAIQRQADQPAAPAPVVAVTPAPDAYSGLASTHFDVIAASIAQIGSQETPQAHDTLKALASHHLFAGNDGHALYIHDGDGWRDVRTGIPASPDPNQVHPVRVNNRVRLALAEVQAGQALVTGTPAQRLAAASRLAEHPDPALLLLVDHALDTSHDAALDATLKRAKAAIILSPGAPVSNPATLLAAVASLRAQGGLTSRAVLAGFAGNETAPTQARDAARHAMASIDRREKIWALGQQAFYGLSLGSVLLLVAMGLAITFGVMGVINMAHGELVMLGAYTTYLVQKGVLAVAPGLSGFTLVLAAPAAFVVCSAIGVLIERSLIRFLYGRPLETLLATWGLSLIIQQAVRSVFGSTNVAVSTPGWLSGAFQLGGMTITMNRLAIMLFAAAVMVALMLVLRRTALGLEMRAVTQNRRMATLMGIRTARVDALTFALGSGVAGLAGVAVSQIDNVSPNLGQGYIIDSFLVVVFGGVGNLWGTLAAAMTLGIGGKTLEPLLGAVSGKILLLVLVIVFIQRCPRGMFPLRGRGIES</sequence>